<gene>
    <name evidence="17" type="ORF">K0U00_35415</name>
</gene>
<dbReference type="InterPro" id="IPR003660">
    <property type="entry name" value="HAMP_dom"/>
</dbReference>
<dbReference type="InterPro" id="IPR051552">
    <property type="entry name" value="HptR"/>
</dbReference>
<evidence type="ECO:0000256" key="7">
    <source>
        <dbReference type="ARBA" id="ARBA00022692"/>
    </source>
</evidence>
<evidence type="ECO:0000256" key="9">
    <source>
        <dbReference type="ARBA" id="ARBA00022777"/>
    </source>
</evidence>
<dbReference type="PRINTS" id="PR00344">
    <property type="entry name" value="BCTRLSENSOR"/>
</dbReference>
<evidence type="ECO:0000256" key="6">
    <source>
        <dbReference type="ARBA" id="ARBA00022679"/>
    </source>
</evidence>
<keyword evidence="5" id="KW-0597">Phosphoprotein</keyword>
<dbReference type="Proteomes" id="UP001519887">
    <property type="component" value="Unassembled WGS sequence"/>
</dbReference>
<dbReference type="InterPro" id="IPR033479">
    <property type="entry name" value="dCache_1"/>
</dbReference>
<keyword evidence="7 14" id="KW-0812">Transmembrane</keyword>
<accession>A0ABS7CEV9</accession>
<keyword evidence="9 17" id="KW-0418">Kinase</keyword>
<keyword evidence="8" id="KW-0547">Nucleotide-binding</keyword>
<dbReference type="CDD" id="cd12912">
    <property type="entry name" value="PDC2_MCP_like"/>
    <property type="match status" value="1"/>
</dbReference>
<keyword evidence="12" id="KW-0902">Two-component regulatory system</keyword>
<dbReference type="InterPro" id="IPR010559">
    <property type="entry name" value="Sig_transdc_His_kin_internal"/>
</dbReference>
<evidence type="ECO:0000256" key="3">
    <source>
        <dbReference type="ARBA" id="ARBA00012438"/>
    </source>
</evidence>
<keyword evidence="10" id="KW-0067">ATP-binding</keyword>
<evidence type="ECO:0000259" key="16">
    <source>
        <dbReference type="PROSITE" id="PS50885"/>
    </source>
</evidence>
<keyword evidence="6" id="KW-0808">Transferase</keyword>
<protein>
    <recommendedName>
        <fullName evidence="3">histidine kinase</fullName>
        <ecNumber evidence="3">2.7.13.3</ecNumber>
    </recommendedName>
</protein>
<feature type="domain" description="HAMP" evidence="16">
    <location>
        <begin position="173"/>
        <end position="225"/>
    </location>
</feature>
<dbReference type="SMART" id="SM00387">
    <property type="entry name" value="HATPase_c"/>
    <property type="match status" value="1"/>
</dbReference>
<dbReference type="Pfam" id="PF02518">
    <property type="entry name" value="HATPase_c"/>
    <property type="match status" value="1"/>
</dbReference>
<dbReference type="SMART" id="SM00304">
    <property type="entry name" value="HAMP"/>
    <property type="match status" value="1"/>
</dbReference>
<dbReference type="Gene3D" id="3.30.450.20">
    <property type="entry name" value="PAS domain"/>
    <property type="match status" value="2"/>
</dbReference>
<name>A0ABS7CEV9_9BACL</name>
<dbReference type="EMBL" id="JAHZIK010001601">
    <property type="protein sequence ID" value="MBW7459357.1"/>
    <property type="molecule type" value="Genomic_DNA"/>
</dbReference>
<dbReference type="Pfam" id="PF06580">
    <property type="entry name" value="His_kinase"/>
    <property type="match status" value="1"/>
</dbReference>
<dbReference type="PROSITE" id="PS50109">
    <property type="entry name" value="HIS_KIN"/>
    <property type="match status" value="1"/>
</dbReference>
<evidence type="ECO:0000256" key="2">
    <source>
        <dbReference type="ARBA" id="ARBA00004651"/>
    </source>
</evidence>
<evidence type="ECO:0000313" key="17">
    <source>
        <dbReference type="EMBL" id="MBW7459357.1"/>
    </source>
</evidence>
<dbReference type="InterPro" id="IPR036890">
    <property type="entry name" value="HATPase_C_sf"/>
</dbReference>
<evidence type="ECO:0000256" key="10">
    <source>
        <dbReference type="ARBA" id="ARBA00022840"/>
    </source>
</evidence>
<dbReference type="Pfam" id="PF00672">
    <property type="entry name" value="HAMP"/>
    <property type="match status" value="1"/>
</dbReference>
<dbReference type="Gene3D" id="3.30.565.10">
    <property type="entry name" value="Histidine kinase-like ATPase, C-terminal domain"/>
    <property type="match status" value="1"/>
</dbReference>
<evidence type="ECO:0000256" key="1">
    <source>
        <dbReference type="ARBA" id="ARBA00000085"/>
    </source>
</evidence>
<evidence type="ECO:0000313" key="18">
    <source>
        <dbReference type="Proteomes" id="UP001519887"/>
    </source>
</evidence>
<dbReference type="PANTHER" id="PTHR42713:SF2">
    <property type="entry name" value="TWO-COMPONENT SENSOR KINASE YESM"/>
    <property type="match status" value="1"/>
</dbReference>
<evidence type="ECO:0000256" key="13">
    <source>
        <dbReference type="ARBA" id="ARBA00023136"/>
    </source>
</evidence>
<dbReference type="InterPro" id="IPR004358">
    <property type="entry name" value="Sig_transdc_His_kin-like_C"/>
</dbReference>
<evidence type="ECO:0000256" key="5">
    <source>
        <dbReference type="ARBA" id="ARBA00022553"/>
    </source>
</evidence>
<sequence length="447" mass="50615">WYRGAREAGGSYVISPSHVQPVFKDRYPWVVSLSMELVSKDGGTKLGVFLIDLNFSVMNDMFQDIRLGQRGYLFIVDSEGKIVYHPQQQLIYSSLKTEKIAEVLQIKNGTFISDEGGNSRMYTVQESDFGWKIVGVSYVNELVGNQNEVRLSFIFLGLICIVLAIVISLFLSQRVSQPIKQLQGYMKEVEKGNFDIQVPVPTTIEIGRLARAFNIMVGKIKELMSQVVRDQELKRRSEMNALQAQINPHFLYNTLDSIIWMAESKKFQEVVLMTSALAKLFRASISKGEELVTIETELEHITNYLKIQKMRYKNKLDYQIEIGDSVRQYRTIKVILQPIVENAIYHGIKMKRGPGLITISSEETETDILLIVGDNGNGMDEEKLSRLLTPLNEGEEGRGVGVRNVHGRLKLYFGAQYGLVYKSVSGEGTTVLIRFPKSPPLLEAGRR</sequence>
<comment type="subcellular location">
    <subcellularLocation>
        <location evidence="2">Cell membrane</location>
        <topology evidence="2">Multi-pass membrane protein</topology>
    </subcellularLocation>
</comment>
<evidence type="ECO:0000256" key="4">
    <source>
        <dbReference type="ARBA" id="ARBA00022475"/>
    </source>
</evidence>
<dbReference type="PANTHER" id="PTHR42713">
    <property type="entry name" value="HISTIDINE KINASE-RELATED"/>
    <property type="match status" value="1"/>
</dbReference>
<dbReference type="Pfam" id="PF02743">
    <property type="entry name" value="dCache_1"/>
    <property type="match status" value="1"/>
</dbReference>
<feature type="transmembrane region" description="Helical" evidence="14">
    <location>
        <begin position="151"/>
        <end position="171"/>
    </location>
</feature>
<evidence type="ECO:0000256" key="14">
    <source>
        <dbReference type="SAM" id="Phobius"/>
    </source>
</evidence>
<feature type="domain" description="Histidine kinase" evidence="15">
    <location>
        <begin position="336"/>
        <end position="439"/>
    </location>
</feature>
<keyword evidence="4" id="KW-1003">Cell membrane</keyword>
<keyword evidence="11 14" id="KW-1133">Transmembrane helix</keyword>
<evidence type="ECO:0000256" key="8">
    <source>
        <dbReference type="ARBA" id="ARBA00022741"/>
    </source>
</evidence>
<dbReference type="PROSITE" id="PS50885">
    <property type="entry name" value="HAMP"/>
    <property type="match status" value="1"/>
</dbReference>
<comment type="caution">
    <text evidence="17">The sequence shown here is derived from an EMBL/GenBank/DDBJ whole genome shotgun (WGS) entry which is preliminary data.</text>
</comment>
<keyword evidence="13 14" id="KW-0472">Membrane</keyword>
<evidence type="ECO:0000256" key="12">
    <source>
        <dbReference type="ARBA" id="ARBA00023012"/>
    </source>
</evidence>
<dbReference type="InterPro" id="IPR005467">
    <property type="entry name" value="His_kinase_dom"/>
</dbReference>
<proteinExistence type="predicted"/>
<comment type="catalytic activity">
    <reaction evidence="1">
        <text>ATP + protein L-histidine = ADP + protein N-phospho-L-histidine.</text>
        <dbReference type="EC" id="2.7.13.3"/>
    </reaction>
</comment>
<dbReference type="InterPro" id="IPR003594">
    <property type="entry name" value="HATPase_dom"/>
</dbReference>
<dbReference type="CDD" id="cd06225">
    <property type="entry name" value="HAMP"/>
    <property type="match status" value="1"/>
</dbReference>
<dbReference type="Gene3D" id="6.10.340.10">
    <property type="match status" value="1"/>
</dbReference>
<dbReference type="EC" id="2.7.13.3" evidence="3"/>
<organism evidence="17 18">
    <name type="scientific">Paenibacillus sepulcri</name>
    <dbReference type="NCBI Taxonomy" id="359917"/>
    <lineage>
        <taxon>Bacteria</taxon>
        <taxon>Bacillati</taxon>
        <taxon>Bacillota</taxon>
        <taxon>Bacilli</taxon>
        <taxon>Bacillales</taxon>
        <taxon>Paenibacillaceae</taxon>
        <taxon>Paenibacillus</taxon>
    </lineage>
</organism>
<reference evidence="17 18" key="1">
    <citation type="submission" date="2021-07" db="EMBL/GenBank/DDBJ databases">
        <title>Paenibacillus radiodurans sp. nov., isolated from the southeastern edge of Tengger Desert.</title>
        <authorList>
            <person name="Zhang G."/>
        </authorList>
    </citation>
    <scope>NUCLEOTIDE SEQUENCE [LARGE SCALE GENOMIC DNA]</scope>
    <source>
        <strain evidence="17 18">CCM 7311</strain>
    </source>
</reference>
<keyword evidence="18" id="KW-1185">Reference proteome</keyword>
<evidence type="ECO:0000259" key="15">
    <source>
        <dbReference type="PROSITE" id="PS50109"/>
    </source>
</evidence>
<dbReference type="GO" id="GO:0016301">
    <property type="term" value="F:kinase activity"/>
    <property type="evidence" value="ECO:0007669"/>
    <property type="project" value="UniProtKB-KW"/>
</dbReference>
<evidence type="ECO:0000256" key="11">
    <source>
        <dbReference type="ARBA" id="ARBA00022989"/>
    </source>
</evidence>
<dbReference type="SUPFAM" id="SSF55874">
    <property type="entry name" value="ATPase domain of HSP90 chaperone/DNA topoisomerase II/histidine kinase"/>
    <property type="match status" value="1"/>
</dbReference>
<feature type="non-terminal residue" evidence="17">
    <location>
        <position position="1"/>
    </location>
</feature>
<dbReference type="SUPFAM" id="SSF158472">
    <property type="entry name" value="HAMP domain-like"/>
    <property type="match status" value="1"/>
</dbReference>